<accession>A0A157ZQ74</accession>
<protein>
    <submittedName>
        <fullName evidence="1">Uncharacterized protein</fullName>
    </submittedName>
</protein>
<gene>
    <name evidence="1" type="ORF">AWB78_00796</name>
</gene>
<dbReference type="EMBL" id="FCOX02000003">
    <property type="protein sequence ID" value="SAK47655.1"/>
    <property type="molecule type" value="Genomic_DNA"/>
</dbReference>
<dbReference type="Proteomes" id="UP000071859">
    <property type="component" value="Unassembled WGS sequence"/>
</dbReference>
<dbReference type="AlphaFoldDB" id="A0A157ZQ74"/>
<organism evidence="1 2">
    <name type="scientific">Caballeronia calidae</name>
    <dbReference type="NCBI Taxonomy" id="1777139"/>
    <lineage>
        <taxon>Bacteria</taxon>
        <taxon>Pseudomonadati</taxon>
        <taxon>Pseudomonadota</taxon>
        <taxon>Betaproteobacteria</taxon>
        <taxon>Burkholderiales</taxon>
        <taxon>Burkholderiaceae</taxon>
        <taxon>Caballeronia</taxon>
    </lineage>
</organism>
<evidence type="ECO:0000313" key="2">
    <source>
        <dbReference type="Proteomes" id="UP000071859"/>
    </source>
</evidence>
<dbReference type="OrthoDB" id="9133493at2"/>
<reference evidence="1" key="1">
    <citation type="submission" date="2016-01" db="EMBL/GenBank/DDBJ databases">
        <authorList>
            <person name="Peeters C."/>
        </authorList>
    </citation>
    <scope>NUCLEOTIDE SEQUENCE</scope>
    <source>
        <strain evidence="1">LMG 29321</strain>
    </source>
</reference>
<evidence type="ECO:0000313" key="1">
    <source>
        <dbReference type="EMBL" id="SAK47655.1"/>
    </source>
</evidence>
<comment type="caution">
    <text evidence="1">The sequence shown here is derived from an EMBL/GenBank/DDBJ whole genome shotgun (WGS) entry which is preliminary data.</text>
</comment>
<proteinExistence type="predicted"/>
<name>A0A157ZQ74_9BURK</name>
<dbReference type="RefSeq" id="WP_063958935.1">
    <property type="nucleotide sequence ID" value="NZ_FCOX02000003.1"/>
</dbReference>
<keyword evidence="2" id="KW-1185">Reference proteome</keyword>
<sequence>MNTANLRVAALIGKIAVMSATACFSIAGEATAAAGGTVTFIGAILAPSFAMSVGSAAHAQGSTAAPTQITGTSGGTTFVSFLPMPYSPTNADVSLSVVGQARTADALTASFTDHKGRVVKPGPSGAYFVGAMGGTLSMRTKDDAPPSGTAVTLVTSYR</sequence>